<dbReference type="InParanoid" id="F6HFE3"/>
<evidence type="ECO:0000313" key="1">
    <source>
        <dbReference type="EMBL" id="CCB50792.1"/>
    </source>
</evidence>
<protein>
    <submittedName>
        <fullName evidence="1">Uncharacterized protein</fullName>
    </submittedName>
</protein>
<dbReference type="PaxDb" id="29760-VIT_01s0011g05620.t01"/>
<dbReference type="AlphaFoldDB" id="F6HFE3"/>
<proteinExistence type="predicted"/>
<keyword evidence="2" id="KW-1185">Reference proteome</keyword>
<dbReference type="HOGENOM" id="CLU_3419839_0_0_1"/>
<dbReference type="STRING" id="29760.F6HFE3"/>
<name>F6HFE3_VITVI</name>
<dbReference type="Proteomes" id="UP000009183">
    <property type="component" value="Chromosome 1"/>
</dbReference>
<evidence type="ECO:0000313" key="2">
    <source>
        <dbReference type="Proteomes" id="UP000009183"/>
    </source>
</evidence>
<dbReference type="EMBL" id="FN595752">
    <property type="protein sequence ID" value="CCB50792.1"/>
    <property type="molecule type" value="Genomic_DNA"/>
</dbReference>
<reference evidence="2" key="1">
    <citation type="journal article" date="2007" name="Nature">
        <title>The grapevine genome sequence suggests ancestral hexaploidization in major angiosperm phyla.</title>
        <authorList>
            <consortium name="The French-Italian Public Consortium for Grapevine Genome Characterization."/>
            <person name="Jaillon O."/>
            <person name="Aury J.-M."/>
            <person name="Noel B."/>
            <person name="Policriti A."/>
            <person name="Clepet C."/>
            <person name="Casagrande A."/>
            <person name="Choisne N."/>
            <person name="Aubourg S."/>
            <person name="Vitulo N."/>
            <person name="Jubin C."/>
            <person name="Vezzi A."/>
            <person name="Legeai F."/>
            <person name="Hugueney P."/>
            <person name="Dasilva C."/>
            <person name="Horner D."/>
            <person name="Mica E."/>
            <person name="Jublot D."/>
            <person name="Poulain J."/>
            <person name="Bruyere C."/>
            <person name="Billault A."/>
            <person name="Segurens B."/>
            <person name="Gouyvenoux M."/>
            <person name="Ugarte E."/>
            <person name="Cattonaro F."/>
            <person name="Anthouard V."/>
            <person name="Vico V."/>
            <person name="Del Fabbro C."/>
            <person name="Alaux M."/>
            <person name="Di Gaspero G."/>
            <person name="Dumas V."/>
            <person name="Felice N."/>
            <person name="Paillard S."/>
            <person name="Juman I."/>
            <person name="Moroldo M."/>
            <person name="Scalabrin S."/>
            <person name="Canaguier A."/>
            <person name="Le Clainche I."/>
            <person name="Malacrida G."/>
            <person name="Durand E."/>
            <person name="Pesole G."/>
            <person name="Laucou V."/>
            <person name="Chatelet P."/>
            <person name="Merdinoglu D."/>
            <person name="Delledonne M."/>
            <person name="Pezzotti M."/>
            <person name="Lecharny A."/>
            <person name="Scarpelli C."/>
            <person name="Artiguenave F."/>
            <person name="Pe M.E."/>
            <person name="Valle G."/>
            <person name="Morgante M."/>
            <person name="Caboche M."/>
            <person name="Adam-Blondon A.-F."/>
            <person name="Weissenbach J."/>
            <person name="Quetier F."/>
            <person name="Wincker P."/>
        </authorList>
    </citation>
    <scope>NUCLEOTIDE SEQUENCE [LARGE SCALE GENOMIC DNA]</scope>
    <source>
        <strain evidence="2">cv. Pinot noir / PN40024</strain>
    </source>
</reference>
<sequence length="25" mass="2811">MSLLNLDLAGSGFIIINRVNFQFDL</sequence>
<organism evidence="1 2">
    <name type="scientific">Vitis vinifera</name>
    <name type="common">Grape</name>
    <dbReference type="NCBI Taxonomy" id="29760"/>
    <lineage>
        <taxon>Eukaryota</taxon>
        <taxon>Viridiplantae</taxon>
        <taxon>Streptophyta</taxon>
        <taxon>Embryophyta</taxon>
        <taxon>Tracheophyta</taxon>
        <taxon>Spermatophyta</taxon>
        <taxon>Magnoliopsida</taxon>
        <taxon>eudicotyledons</taxon>
        <taxon>Gunneridae</taxon>
        <taxon>Pentapetalae</taxon>
        <taxon>rosids</taxon>
        <taxon>Vitales</taxon>
        <taxon>Vitaceae</taxon>
        <taxon>Viteae</taxon>
        <taxon>Vitis</taxon>
    </lineage>
</organism>
<accession>F6HFE3</accession>
<gene>
    <name evidence="1" type="ordered locus">VIT_01s0011g05620</name>
</gene>